<feature type="compositionally biased region" description="Low complexity" evidence="2">
    <location>
        <begin position="217"/>
        <end position="226"/>
    </location>
</feature>
<keyword evidence="4" id="KW-1185">Reference proteome</keyword>
<feature type="region of interest" description="Disordered" evidence="2">
    <location>
        <begin position="216"/>
        <end position="305"/>
    </location>
</feature>
<reference evidence="3 4" key="1">
    <citation type="submission" date="2023-10" db="EMBL/GenBank/DDBJ databases">
        <title>Draft genome sequence of Xylaria bambusicola isolate GMP-LS, the root and basal stem rot pathogen of sugarcane in Indonesia.</title>
        <authorList>
            <person name="Selvaraj P."/>
            <person name="Muralishankar V."/>
            <person name="Muruganantham S."/>
            <person name="Sp S."/>
            <person name="Haryani S."/>
            <person name="Lau K.J.X."/>
            <person name="Naqvi N.I."/>
        </authorList>
    </citation>
    <scope>NUCLEOTIDE SEQUENCE [LARGE SCALE GENOMIC DNA]</scope>
    <source>
        <strain evidence="3">GMP-LS</strain>
    </source>
</reference>
<evidence type="ECO:0000313" key="4">
    <source>
        <dbReference type="Proteomes" id="UP001305414"/>
    </source>
</evidence>
<gene>
    <name evidence="3" type="ORF">RRF57_003545</name>
</gene>
<sequence>MDASTASDSDSDSNSNSNEAISVQPVNEDIHLKNVPAFVVWRDSEGKSHSLPDLGFSLLYTSCSKRALVRLQAITRLKKGPFKPYIYLFIRPDQISKLEYTKSEDASDRDEVELHGHARQKLNTGTHTLRFELRDPATFVVPSDHPFQFFRAGSQAVWTSWMAFAKDTRRFFVHFPITTLSKARLLSFCLAASTCGHLTPLDDNISSLYGGRGGRVVDGNNVNEDNAPQTGVRVGPSDENAAPPAYETHATAGPGLSATVPPLCLSPNIPTNAVEPDPDTQRSLKRRRRDSSDADVSDAADYGKDNKTNDRILEAILGLQRTVYEANAAHEASLYKIMAKIEQMEGRFKQLEQDQRDLVDEIRTHMAPLWDEMDARLQSQEDREHIHVRDVIEEVVDENIKDKMAEAVDDFFKSDGEGQNLIHKVVGDRIQEDAKDFLQNQCFTGHFTIKPEKPPI</sequence>
<evidence type="ECO:0000256" key="1">
    <source>
        <dbReference type="SAM" id="Coils"/>
    </source>
</evidence>
<accession>A0AAN7YWF5</accession>
<feature type="region of interest" description="Disordered" evidence="2">
    <location>
        <begin position="1"/>
        <end position="25"/>
    </location>
</feature>
<protein>
    <submittedName>
        <fullName evidence="3">Uncharacterized protein</fullName>
    </submittedName>
</protein>
<dbReference type="Proteomes" id="UP001305414">
    <property type="component" value="Unassembled WGS sequence"/>
</dbReference>
<dbReference type="EMBL" id="JAWHQM010000006">
    <property type="protein sequence ID" value="KAK5627830.1"/>
    <property type="molecule type" value="Genomic_DNA"/>
</dbReference>
<keyword evidence="1" id="KW-0175">Coiled coil</keyword>
<organism evidence="3 4">
    <name type="scientific">Xylaria bambusicola</name>
    <dbReference type="NCBI Taxonomy" id="326684"/>
    <lineage>
        <taxon>Eukaryota</taxon>
        <taxon>Fungi</taxon>
        <taxon>Dikarya</taxon>
        <taxon>Ascomycota</taxon>
        <taxon>Pezizomycotina</taxon>
        <taxon>Sordariomycetes</taxon>
        <taxon>Xylariomycetidae</taxon>
        <taxon>Xylariales</taxon>
        <taxon>Xylariaceae</taxon>
        <taxon>Xylaria</taxon>
    </lineage>
</organism>
<feature type="coiled-coil region" evidence="1">
    <location>
        <begin position="334"/>
        <end position="361"/>
    </location>
</feature>
<name>A0AAN7YWF5_9PEZI</name>
<proteinExistence type="predicted"/>
<comment type="caution">
    <text evidence="3">The sequence shown here is derived from an EMBL/GenBank/DDBJ whole genome shotgun (WGS) entry which is preliminary data.</text>
</comment>
<evidence type="ECO:0000256" key="2">
    <source>
        <dbReference type="SAM" id="MobiDB-lite"/>
    </source>
</evidence>
<dbReference type="AlphaFoldDB" id="A0AAN7YWF5"/>
<evidence type="ECO:0000313" key="3">
    <source>
        <dbReference type="EMBL" id="KAK5627830.1"/>
    </source>
</evidence>